<dbReference type="AlphaFoldDB" id="A0A8J2PFA6"/>
<protein>
    <submittedName>
        <fullName evidence="1">Uncharacterized protein</fullName>
    </submittedName>
</protein>
<dbReference type="Proteomes" id="UP000708208">
    <property type="component" value="Unassembled WGS sequence"/>
</dbReference>
<reference evidence="1" key="1">
    <citation type="submission" date="2021-06" db="EMBL/GenBank/DDBJ databases">
        <authorList>
            <person name="Hodson N. C."/>
            <person name="Mongue J. A."/>
            <person name="Jaron S. K."/>
        </authorList>
    </citation>
    <scope>NUCLEOTIDE SEQUENCE</scope>
</reference>
<gene>
    <name evidence="1" type="ORF">AFUS01_LOCUS30234</name>
</gene>
<proteinExistence type="predicted"/>
<sequence>MGAERPQWNWIFIARYQGKERSDFSVPFCLYMDELSLQIMLSTQLGDKNVKLPFNAKDIQPDDCKKLI</sequence>
<keyword evidence="2" id="KW-1185">Reference proteome</keyword>
<evidence type="ECO:0000313" key="1">
    <source>
        <dbReference type="EMBL" id="CAG7819808.1"/>
    </source>
</evidence>
<comment type="caution">
    <text evidence="1">The sequence shown here is derived from an EMBL/GenBank/DDBJ whole genome shotgun (WGS) entry which is preliminary data.</text>
</comment>
<accession>A0A8J2PFA6</accession>
<evidence type="ECO:0000313" key="2">
    <source>
        <dbReference type="Proteomes" id="UP000708208"/>
    </source>
</evidence>
<feature type="non-terminal residue" evidence="1">
    <location>
        <position position="1"/>
    </location>
</feature>
<dbReference type="EMBL" id="CAJVCH010460715">
    <property type="protein sequence ID" value="CAG7819808.1"/>
    <property type="molecule type" value="Genomic_DNA"/>
</dbReference>
<organism evidence="1 2">
    <name type="scientific">Allacma fusca</name>
    <dbReference type="NCBI Taxonomy" id="39272"/>
    <lineage>
        <taxon>Eukaryota</taxon>
        <taxon>Metazoa</taxon>
        <taxon>Ecdysozoa</taxon>
        <taxon>Arthropoda</taxon>
        <taxon>Hexapoda</taxon>
        <taxon>Collembola</taxon>
        <taxon>Symphypleona</taxon>
        <taxon>Sminthuridae</taxon>
        <taxon>Allacma</taxon>
    </lineage>
</organism>
<name>A0A8J2PFA6_9HEXA</name>